<evidence type="ECO:0000256" key="1">
    <source>
        <dbReference type="SAM" id="Phobius"/>
    </source>
</evidence>
<dbReference type="HOGENOM" id="CLU_2355194_0_0_7"/>
<dbReference type="EMBL" id="CR522870">
    <property type="protein sequence ID" value="CAG37369.1"/>
    <property type="molecule type" value="Genomic_DNA"/>
</dbReference>
<keyword evidence="1" id="KW-0472">Membrane</keyword>
<evidence type="ECO:0000313" key="3">
    <source>
        <dbReference type="Proteomes" id="UP000000602"/>
    </source>
</evidence>
<protein>
    <submittedName>
        <fullName evidence="2">Uncharacterized protein</fullName>
    </submittedName>
</protein>
<gene>
    <name evidence="2" type="ordered locus">DP2640</name>
</gene>
<proteinExistence type="predicted"/>
<dbReference type="STRING" id="177439.DP2640"/>
<reference evidence="3" key="1">
    <citation type="journal article" date="2004" name="Environ. Microbiol.">
        <title>The genome of Desulfotalea psychrophila, a sulfate-reducing bacterium from permanently cold Arctic sediments.</title>
        <authorList>
            <person name="Rabus R."/>
            <person name="Ruepp A."/>
            <person name="Frickey T."/>
            <person name="Rattei T."/>
            <person name="Fartmann B."/>
            <person name="Stark M."/>
            <person name="Bauer M."/>
            <person name="Zibat A."/>
            <person name="Lombardot T."/>
            <person name="Becker I."/>
            <person name="Amann J."/>
            <person name="Gellner K."/>
            <person name="Teeling H."/>
            <person name="Leuschner W.D."/>
            <person name="Gloeckner F.-O."/>
            <person name="Lupas A.N."/>
            <person name="Amann R."/>
            <person name="Klenk H.-P."/>
        </authorList>
    </citation>
    <scope>NUCLEOTIDE SEQUENCE [LARGE SCALE GENOMIC DNA]</scope>
    <source>
        <strain evidence="3">DSM 12343 / LSv54</strain>
    </source>
</reference>
<keyword evidence="1" id="KW-0812">Transmembrane</keyword>
<sequence length="96" mass="11115">MLVKTEFEAEYNVGVVLCKLLFLFNGVLFSLVRVKMLNTFFLACKKYDFCASFRKSLLICHNVKKIMAVSLTLLADPRMLRSSFSRRLNAFLGFLY</sequence>
<name>Q6AJV7_DESPS</name>
<organism evidence="2 3">
    <name type="scientific">Desulfotalea psychrophila (strain LSv54 / DSM 12343)</name>
    <dbReference type="NCBI Taxonomy" id="177439"/>
    <lineage>
        <taxon>Bacteria</taxon>
        <taxon>Pseudomonadati</taxon>
        <taxon>Thermodesulfobacteriota</taxon>
        <taxon>Desulfobulbia</taxon>
        <taxon>Desulfobulbales</taxon>
        <taxon>Desulfocapsaceae</taxon>
        <taxon>Desulfotalea</taxon>
    </lineage>
</organism>
<evidence type="ECO:0000313" key="2">
    <source>
        <dbReference type="EMBL" id="CAG37369.1"/>
    </source>
</evidence>
<feature type="transmembrane region" description="Helical" evidence="1">
    <location>
        <begin position="12"/>
        <end position="32"/>
    </location>
</feature>
<dbReference type="KEGG" id="dps:DP2640"/>
<accession>Q6AJV7</accession>
<keyword evidence="3" id="KW-1185">Reference proteome</keyword>
<keyword evidence="1" id="KW-1133">Transmembrane helix</keyword>
<dbReference type="Proteomes" id="UP000000602">
    <property type="component" value="Chromosome"/>
</dbReference>
<dbReference type="AlphaFoldDB" id="Q6AJV7"/>